<proteinExistence type="predicted"/>
<sequence>MYPALWSVERVRDQRVMCRGLHIAWSAGEQGFCTQLHAAKEEVRRPFSEKTGLILSWVSDLERQQDAAQIFAGEEDRRYRSSPSSPGSPSASIPLCCELPEKKSTKASLKTLLQKPEPACRNRTQEDGPSGLLVAKGEETQRTPGCSCGRRNPSPESEKRIAARFCASLTVRPENETHQAAHKVLRQNPIEGEDL</sequence>
<protein>
    <submittedName>
        <fullName evidence="1">Uncharacterized protein</fullName>
    </submittedName>
</protein>
<evidence type="ECO:0000313" key="2">
    <source>
        <dbReference type="Proteomes" id="UP001234297"/>
    </source>
</evidence>
<keyword evidence="2" id="KW-1185">Reference proteome</keyword>
<reference evidence="1 2" key="1">
    <citation type="journal article" date="2022" name="Hortic Res">
        <title>A haplotype resolved chromosomal level avocado genome allows analysis of novel avocado genes.</title>
        <authorList>
            <person name="Nath O."/>
            <person name="Fletcher S.J."/>
            <person name="Hayward A."/>
            <person name="Shaw L.M."/>
            <person name="Masouleh A.K."/>
            <person name="Furtado A."/>
            <person name="Henry R.J."/>
            <person name="Mitter N."/>
        </authorList>
    </citation>
    <scope>NUCLEOTIDE SEQUENCE [LARGE SCALE GENOMIC DNA]</scope>
    <source>
        <strain evidence="2">cv. Hass</strain>
    </source>
</reference>
<dbReference type="Proteomes" id="UP001234297">
    <property type="component" value="Chromosome 8"/>
</dbReference>
<accession>A0ACC2LH41</accession>
<organism evidence="1 2">
    <name type="scientific">Persea americana</name>
    <name type="common">Avocado</name>
    <dbReference type="NCBI Taxonomy" id="3435"/>
    <lineage>
        <taxon>Eukaryota</taxon>
        <taxon>Viridiplantae</taxon>
        <taxon>Streptophyta</taxon>
        <taxon>Embryophyta</taxon>
        <taxon>Tracheophyta</taxon>
        <taxon>Spermatophyta</taxon>
        <taxon>Magnoliopsida</taxon>
        <taxon>Magnoliidae</taxon>
        <taxon>Laurales</taxon>
        <taxon>Lauraceae</taxon>
        <taxon>Persea</taxon>
    </lineage>
</organism>
<comment type="caution">
    <text evidence="1">The sequence shown here is derived from an EMBL/GenBank/DDBJ whole genome shotgun (WGS) entry which is preliminary data.</text>
</comment>
<gene>
    <name evidence="1" type="ORF">MRB53_026043</name>
</gene>
<dbReference type="EMBL" id="CM056816">
    <property type="protein sequence ID" value="KAJ8632707.1"/>
    <property type="molecule type" value="Genomic_DNA"/>
</dbReference>
<name>A0ACC2LH41_PERAE</name>
<evidence type="ECO:0000313" key="1">
    <source>
        <dbReference type="EMBL" id="KAJ8632707.1"/>
    </source>
</evidence>